<evidence type="ECO:0000313" key="1">
    <source>
        <dbReference type="EMBL" id="CAG8429236.1"/>
    </source>
</evidence>
<dbReference type="OrthoDB" id="2116389at2759"/>
<evidence type="ECO:0000313" key="2">
    <source>
        <dbReference type="Proteomes" id="UP001152592"/>
    </source>
</evidence>
<accession>A0A9W4K491</accession>
<organism evidence="1 2">
    <name type="scientific">Penicillium salamii</name>
    <dbReference type="NCBI Taxonomy" id="1612424"/>
    <lineage>
        <taxon>Eukaryota</taxon>
        <taxon>Fungi</taxon>
        <taxon>Dikarya</taxon>
        <taxon>Ascomycota</taxon>
        <taxon>Pezizomycotina</taxon>
        <taxon>Eurotiomycetes</taxon>
        <taxon>Eurotiomycetidae</taxon>
        <taxon>Eurotiales</taxon>
        <taxon>Aspergillaceae</taxon>
        <taxon>Penicillium</taxon>
    </lineage>
</organism>
<sequence>MTRFQSICQAIGRFMSLQNKNMPLSKINIEYFIRMSDSDAVWLFYHLFKNELEHLKKASVTVESTTKPPSGKLGINHNKTPSNVLYGEDYPEVNRTLVSLLAIKWVLNDDYALFTETQKANKLSKQSFDELRDFYKRLVNKKGDLHALLVAMAIDDIGKDPNLSKELEKHLGGVAVNAKDHSDLVYQAAKSEEAAKAKLIPSLEMVPLSSRDDILGCLHIGSKLNISQAVQGECPPASLQILSTEFGKGNAINLRAMLTFLDVAGAAGHVDSRSCIVMTEPVFQAYMSALKAFEEFSNGSIVSPRACYDHIIETRAEGLRKLGFEFPSSANEARALSRLLCMGRVTTIEQANQFKQALDQLAPEAKKNLVNGLNVDGIDDGVAILPYYAPGLLADATKDTDKLDAVVIPILSAFFRFLARVFNGSEPTPGAEGGIIERDLSFVQEKIKSKEFRYQPEILDGVGFPWE</sequence>
<gene>
    <name evidence="1" type="ORF">PSALAMII_LOCUS10749</name>
</gene>
<comment type="caution">
    <text evidence="1">The sequence shown here is derived from an EMBL/GenBank/DDBJ whole genome shotgun (WGS) entry which is preliminary data.</text>
</comment>
<dbReference type="Proteomes" id="UP001152592">
    <property type="component" value="Unassembled WGS sequence"/>
</dbReference>
<proteinExistence type="predicted"/>
<name>A0A9W4K491_9EURO</name>
<dbReference type="Pfam" id="PF20717">
    <property type="entry name" value="DUF6829"/>
    <property type="match status" value="1"/>
</dbReference>
<reference evidence="1" key="1">
    <citation type="submission" date="2021-07" db="EMBL/GenBank/DDBJ databases">
        <authorList>
            <person name="Branca A.L. A."/>
        </authorList>
    </citation>
    <scope>NUCLEOTIDE SEQUENCE</scope>
</reference>
<dbReference type="AlphaFoldDB" id="A0A9W4K491"/>
<protein>
    <submittedName>
        <fullName evidence="1">Uncharacterized protein</fullName>
    </submittedName>
</protein>
<dbReference type="InterPro" id="IPR049232">
    <property type="entry name" value="DUF6829"/>
</dbReference>
<dbReference type="EMBL" id="CAJVPD010000304">
    <property type="protein sequence ID" value="CAG8429236.1"/>
    <property type="molecule type" value="Genomic_DNA"/>
</dbReference>